<keyword evidence="2" id="KW-1185">Reference proteome</keyword>
<dbReference type="Proteomes" id="UP000499080">
    <property type="component" value="Unassembled WGS sequence"/>
</dbReference>
<sequence length="42" mass="4809">IVYFVESVPKFFKYTNFKPAQWKSLSQQAVTVIAPEIAMCTP</sequence>
<proteinExistence type="predicted"/>
<dbReference type="AlphaFoldDB" id="A0A4Y2GWL4"/>
<name>A0A4Y2GWL4_ARAVE</name>
<evidence type="ECO:0000313" key="1">
    <source>
        <dbReference type="EMBL" id="GBM57311.1"/>
    </source>
</evidence>
<comment type="caution">
    <text evidence="1">The sequence shown here is derived from an EMBL/GenBank/DDBJ whole genome shotgun (WGS) entry which is preliminary data.</text>
</comment>
<feature type="non-terminal residue" evidence="1">
    <location>
        <position position="1"/>
    </location>
</feature>
<dbReference type="EMBL" id="BGPR01179287">
    <property type="protein sequence ID" value="GBM57311.1"/>
    <property type="molecule type" value="Genomic_DNA"/>
</dbReference>
<protein>
    <submittedName>
        <fullName evidence="1">Uncharacterized protein</fullName>
    </submittedName>
</protein>
<organism evidence="1 2">
    <name type="scientific">Araneus ventricosus</name>
    <name type="common">Orbweaver spider</name>
    <name type="synonym">Epeira ventricosa</name>
    <dbReference type="NCBI Taxonomy" id="182803"/>
    <lineage>
        <taxon>Eukaryota</taxon>
        <taxon>Metazoa</taxon>
        <taxon>Ecdysozoa</taxon>
        <taxon>Arthropoda</taxon>
        <taxon>Chelicerata</taxon>
        <taxon>Arachnida</taxon>
        <taxon>Araneae</taxon>
        <taxon>Araneomorphae</taxon>
        <taxon>Entelegynae</taxon>
        <taxon>Araneoidea</taxon>
        <taxon>Araneidae</taxon>
        <taxon>Araneus</taxon>
    </lineage>
</organism>
<gene>
    <name evidence="1" type="ORF">AVEN_265871_1</name>
</gene>
<accession>A0A4Y2GWL4</accession>
<reference evidence="1 2" key="1">
    <citation type="journal article" date="2019" name="Sci. Rep.">
        <title>Orb-weaving spider Araneus ventricosus genome elucidates the spidroin gene catalogue.</title>
        <authorList>
            <person name="Kono N."/>
            <person name="Nakamura H."/>
            <person name="Ohtoshi R."/>
            <person name="Moran D.A.P."/>
            <person name="Shinohara A."/>
            <person name="Yoshida Y."/>
            <person name="Fujiwara M."/>
            <person name="Mori M."/>
            <person name="Tomita M."/>
            <person name="Arakawa K."/>
        </authorList>
    </citation>
    <scope>NUCLEOTIDE SEQUENCE [LARGE SCALE GENOMIC DNA]</scope>
</reference>
<evidence type="ECO:0000313" key="2">
    <source>
        <dbReference type="Proteomes" id="UP000499080"/>
    </source>
</evidence>